<dbReference type="PANTHER" id="PTHR11011:SF45">
    <property type="entry name" value="FATTY ACYL-COA REDUCTASE CG8306-RELATED"/>
    <property type="match status" value="1"/>
</dbReference>
<dbReference type="InterPro" id="IPR026055">
    <property type="entry name" value="FAR"/>
</dbReference>
<sequence length="508" mass="57672">MSQVKKNIVCSDRVSDFYDGKSVFMTGASGYLGVIILETLLRCCPGIRSVYILMREKKGVSPERRKDAIFKKNIFSWLREKDPDALKKVKVVAGDASLPDMGMCSRDLERVTSEVSIVFHIAACISFMKPLRYMLSQNSRPMDYVIDLCRKLKKVDVLVYTSTAYSNSNRKEEIEEQIYRLPFPAQKFLNELNNGNEDSLNKLASQCLPKWPNHYTFSKCLAENVILDKASDIPTVIVRPSIIVSCWKGILPGYIEEGSGMVDLGIAIGKGFVRVIPGDPNVRMDIIPVDVVANTHIVAAWSVASNRSQSPMIVNCTTSDICDTSLSKYTQTLFNMSLKHPLPKAFQSQGHSLIIQKHFLLYTLLSLIEHYAPAYFIDVLLSLSGKKPRLVKLYRFYDKAMDSLKHFMTTEYVFRNENLNCLSEQMTGEDKELLYTDLTGFTVDKMAESIPRGAPFYQWDIDTKRIAERKKVTHMRYMLTTSVKAVFLATIFSLLYLIISRVLVKLIV</sequence>
<comment type="function">
    <text evidence="4">Catalyzes the reduction of fatty acyl-CoA to fatty alcohols.</text>
</comment>
<keyword evidence="3 4" id="KW-0443">Lipid metabolism</keyword>
<organism evidence="7 8">
    <name type="scientific">Oedothorax gibbosus</name>
    <dbReference type="NCBI Taxonomy" id="931172"/>
    <lineage>
        <taxon>Eukaryota</taxon>
        <taxon>Metazoa</taxon>
        <taxon>Ecdysozoa</taxon>
        <taxon>Arthropoda</taxon>
        <taxon>Chelicerata</taxon>
        <taxon>Arachnida</taxon>
        <taxon>Araneae</taxon>
        <taxon>Araneomorphae</taxon>
        <taxon>Entelegynae</taxon>
        <taxon>Araneoidea</taxon>
        <taxon>Linyphiidae</taxon>
        <taxon>Erigoninae</taxon>
        <taxon>Oedothorax</taxon>
    </lineage>
</organism>
<dbReference type="InterPro" id="IPR013120">
    <property type="entry name" value="FAR_NAD-bd"/>
</dbReference>
<evidence type="ECO:0000259" key="5">
    <source>
        <dbReference type="Pfam" id="PF03015"/>
    </source>
</evidence>
<keyword evidence="2 4" id="KW-0444">Lipid biosynthesis</keyword>
<proteinExistence type="inferred from homology"/>
<dbReference type="CDD" id="cd09071">
    <property type="entry name" value="FAR_C"/>
    <property type="match status" value="1"/>
</dbReference>
<dbReference type="GO" id="GO:0005777">
    <property type="term" value="C:peroxisome"/>
    <property type="evidence" value="ECO:0007669"/>
    <property type="project" value="TreeGrafter"/>
</dbReference>
<dbReference type="PANTHER" id="PTHR11011">
    <property type="entry name" value="MALE STERILITY PROTEIN 2-RELATED"/>
    <property type="match status" value="1"/>
</dbReference>
<evidence type="ECO:0000256" key="3">
    <source>
        <dbReference type="ARBA" id="ARBA00023098"/>
    </source>
</evidence>
<dbReference type="GO" id="GO:0102965">
    <property type="term" value="F:alcohol-forming long-chain fatty acyl-CoA reductase activity"/>
    <property type="evidence" value="ECO:0007669"/>
    <property type="project" value="UniProtKB-EC"/>
</dbReference>
<dbReference type="EC" id="1.2.1.84" evidence="4"/>
<dbReference type="GO" id="GO:0035336">
    <property type="term" value="P:long-chain fatty-acyl-CoA metabolic process"/>
    <property type="evidence" value="ECO:0007669"/>
    <property type="project" value="TreeGrafter"/>
</dbReference>
<dbReference type="GO" id="GO:0080019">
    <property type="term" value="F:alcohol-forming very long-chain fatty acyl-CoA reductase activity"/>
    <property type="evidence" value="ECO:0007669"/>
    <property type="project" value="InterPro"/>
</dbReference>
<dbReference type="InterPro" id="IPR033640">
    <property type="entry name" value="FAR_C"/>
</dbReference>
<comment type="caution">
    <text evidence="7">The sequence shown here is derived from an EMBL/GenBank/DDBJ whole genome shotgun (WGS) entry which is preliminary data.</text>
</comment>
<dbReference type="Gene3D" id="3.40.50.720">
    <property type="entry name" value="NAD(P)-binding Rossmann-like Domain"/>
    <property type="match status" value="1"/>
</dbReference>
<keyword evidence="4" id="KW-0472">Membrane</keyword>
<comment type="similarity">
    <text evidence="1 4">Belongs to the fatty acyl-CoA reductase family.</text>
</comment>
<feature type="domain" description="Fatty acyl-CoA reductase C-terminal" evidence="5">
    <location>
        <begin position="370"/>
        <end position="454"/>
    </location>
</feature>
<feature type="transmembrane region" description="Helical" evidence="4">
    <location>
        <begin position="477"/>
        <end position="499"/>
    </location>
</feature>
<evidence type="ECO:0000313" key="8">
    <source>
        <dbReference type="Proteomes" id="UP000827092"/>
    </source>
</evidence>
<keyword evidence="4" id="KW-1133">Transmembrane helix</keyword>
<evidence type="ECO:0000256" key="2">
    <source>
        <dbReference type="ARBA" id="ARBA00022516"/>
    </source>
</evidence>
<dbReference type="SUPFAM" id="SSF51735">
    <property type="entry name" value="NAD(P)-binding Rossmann-fold domains"/>
    <property type="match status" value="1"/>
</dbReference>
<dbReference type="AlphaFoldDB" id="A0AAV6VFG1"/>
<evidence type="ECO:0000256" key="1">
    <source>
        <dbReference type="ARBA" id="ARBA00005928"/>
    </source>
</evidence>
<name>A0AAV6VFG1_9ARAC</name>
<dbReference type="CDD" id="cd05236">
    <property type="entry name" value="FAR-N_SDR_e"/>
    <property type="match status" value="1"/>
</dbReference>
<keyword evidence="8" id="KW-1185">Reference proteome</keyword>
<dbReference type="Pfam" id="PF03015">
    <property type="entry name" value="Sterile"/>
    <property type="match status" value="1"/>
</dbReference>
<accession>A0AAV6VFG1</accession>
<gene>
    <name evidence="7" type="ORF">JTE90_019528</name>
</gene>
<keyword evidence="4" id="KW-0521">NADP</keyword>
<keyword evidence="4" id="KW-0560">Oxidoreductase</keyword>
<feature type="domain" description="Thioester reductase (TE)" evidence="6">
    <location>
        <begin position="26"/>
        <end position="295"/>
    </location>
</feature>
<evidence type="ECO:0000313" key="7">
    <source>
        <dbReference type="EMBL" id="KAG8195540.1"/>
    </source>
</evidence>
<evidence type="ECO:0000256" key="4">
    <source>
        <dbReference type="RuleBase" id="RU363097"/>
    </source>
</evidence>
<keyword evidence="4" id="KW-0812">Transmembrane</keyword>
<dbReference type="InterPro" id="IPR036291">
    <property type="entry name" value="NAD(P)-bd_dom_sf"/>
</dbReference>
<comment type="catalytic activity">
    <reaction evidence="4">
        <text>a long-chain fatty acyl-CoA + 2 NADPH + 2 H(+) = a long-chain primary fatty alcohol + 2 NADP(+) + CoA</text>
        <dbReference type="Rhea" id="RHEA:52716"/>
        <dbReference type="ChEBI" id="CHEBI:15378"/>
        <dbReference type="ChEBI" id="CHEBI:57287"/>
        <dbReference type="ChEBI" id="CHEBI:57783"/>
        <dbReference type="ChEBI" id="CHEBI:58349"/>
        <dbReference type="ChEBI" id="CHEBI:77396"/>
        <dbReference type="ChEBI" id="CHEBI:83139"/>
        <dbReference type="EC" id="1.2.1.84"/>
    </reaction>
</comment>
<protein>
    <recommendedName>
        <fullName evidence="4">Fatty acyl-CoA reductase</fullName>
        <ecNumber evidence="4">1.2.1.84</ecNumber>
    </recommendedName>
</protein>
<dbReference type="Pfam" id="PF07993">
    <property type="entry name" value="NAD_binding_4"/>
    <property type="match status" value="1"/>
</dbReference>
<dbReference type="Proteomes" id="UP000827092">
    <property type="component" value="Unassembled WGS sequence"/>
</dbReference>
<reference evidence="7 8" key="1">
    <citation type="journal article" date="2022" name="Nat. Ecol. Evol.">
        <title>A masculinizing supergene underlies an exaggerated male reproductive morph in a spider.</title>
        <authorList>
            <person name="Hendrickx F."/>
            <person name="De Corte Z."/>
            <person name="Sonet G."/>
            <person name="Van Belleghem S.M."/>
            <person name="Kostlbacher S."/>
            <person name="Vangestel C."/>
        </authorList>
    </citation>
    <scope>NUCLEOTIDE SEQUENCE [LARGE SCALE GENOMIC DNA]</scope>
    <source>
        <strain evidence="7">W744_W776</strain>
    </source>
</reference>
<dbReference type="EMBL" id="JAFNEN010000085">
    <property type="protein sequence ID" value="KAG8195540.1"/>
    <property type="molecule type" value="Genomic_DNA"/>
</dbReference>
<evidence type="ECO:0000259" key="6">
    <source>
        <dbReference type="Pfam" id="PF07993"/>
    </source>
</evidence>